<sequence>MKTFAYIILFLVFCVNFSHQRVLYKSIKDDVILRHFGNIKNENNQNIKKDLLQYPPPSNQKSKFLQRNNLGLEDLGDDLIKELIGKIGDLFNGIDLGNENPPSDSSTALPSKILLKNKNAKLRRPLKLGLLDDGVKELIGKVTDLLGGLGLGGDIVKDLTTKITDLITDFFKQNNGGSSTGAGGGGDSTGAPPKTTPAAAAATEAAPPKTTKAAATEGVKPPTPPVTQKPPETTAARTTKKCKPHYPLCFY</sequence>
<dbReference type="WBParaSite" id="PS1159_v2.g19096.t1">
    <property type="protein sequence ID" value="PS1159_v2.g19096.t1"/>
    <property type="gene ID" value="PS1159_v2.g19096"/>
</dbReference>
<evidence type="ECO:0000313" key="2">
    <source>
        <dbReference type="WBParaSite" id="PS1159_v2.g19096.t1"/>
    </source>
</evidence>
<organism evidence="1 2">
    <name type="scientific">Panagrolaimus sp. PS1159</name>
    <dbReference type="NCBI Taxonomy" id="55785"/>
    <lineage>
        <taxon>Eukaryota</taxon>
        <taxon>Metazoa</taxon>
        <taxon>Ecdysozoa</taxon>
        <taxon>Nematoda</taxon>
        <taxon>Chromadorea</taxon>
        <taxon>Rhabditida</taxon>
        <taxon>Tylenchina</taxon>
        <taxon>Panagrolaimomorpha</taxon>
        <taxon>Panagrolaimoidea</taxon>
        <taxon>Panagrolaimidae</taxon>
        <taxon>Panagrolaimus</taxon>
    </lineage>
</organism>
<evidence type="ECO:0000313" key="1">
    <source>
        <dbReference type="Proteomes" id="UP000887580"/>
    </source>
</evidence>
<proteinExistence type="predicted"/>
<dbReference type="Proteomes" id="UP000887580">
    <property type="component" value="Unplaced"/>
</dbReference>
<accession>A0AC35FN07</accession>
<name>A0AC35FN07_9BILA</name>
<reference evidence="2" key="1">
    <citation type="submission" date="2022-11" db="UniProtKB">
        <authorList>
            <consortium name="WormBaseParasite"/>
        </authorList>
    </citation>
    <scope>IDENTIFICATION</scope>
</reference>
<protein>
    <submittedName>
        <fullName evidence="2">Uncharacterized protein</fullName>
    </submittedName>
</protein>